<feature type="region of interest" description="Disordered" evidence="1">
    <location>
        <begin position="1"/>
        <end position="20"/>
    </location>
</feature>
<keyword evidence="3" id="KW-1185">Reference proteome</keyword>
<evidence type="ECO:0000313" key="3">
    <source>
        <dbReference type="Proteomes" id="UP000016933"/>
    </source>
</evidence>
<dbReference type="AlphaFoldDB" id="N1PMG8"/>
<reference evidence="3" key="1">
    <citation type="journal article" date="2012" name="PLoS Genet.">
        <title>The genomes of the fungal plant pathogens Cladosporium fulvum and Dothistroma septosporum reveal adaptation to different hosts and lifestyles but also signatures of common ancestry.</title>
        <authorList>
            <person name="de Wit P.J.G.M."/>
            <person name="van der Burgt A."/>
            <person name="Oekmen B."/>
            <person name="Stergiopoulos I."/>
            <person name="Abd-Elsalam K.A."/>
            <person name="Aerts A.L."/>
            <person name="Bahkali A.H."/>
            <person name="Beenen H.G."/>
            <person name="Chettri P."/>
            <person name="Cox M.P."/>
            <person name="Datema E."/>
            <person name="de Vries R.P."/>
            <person name="Dhillon B."/>
            <person name="Ganley A.R."/>
            <person name="Griffiths S.A."/>
            <person name="Guo Y."/>
            <person name="Hamelin R.C."/>
            <person name="Henrissat B."/>
            <person name="Kabir M.S."/>
            <person name="Jashni M.K."/>
            <person name="Kema G."/>
            <person name="Klaubauf S."/>
            <person name="Lapidus A."/>
            <person name="Levasseur A."/>
            <person name="Lindquist E."/>
            <person name="Mehrabi R."/>
            <person name="Ohm R.A."/>
            <person name="Owen T.J."/>
            <person name="Salamov A."/>
            <person name="Schwelm A."/>
            <person name="Schijlen E."/>
            <person name="Sun H."/>
            <person name="van den Burg H.A."/>
            <person name="van Ham R.C.H.J."/>
            <person name="Zhang S."/>
            <person name="Goodwin S.B."/>
            <person name="Grigoriev I.V."/>
            <person name="Collemare J."/>
            <person name="Bradshaw R.E."/>
        </authorList>
    </citation>
    <scope>NUCLEOTIDE SEQUENCE [LARGE SCALE GENOMIC DNA]</scope>
    <source>
        <strain evidence="3">NZE10 / CBS 128990</strain>
    </source>
</reference>
<sequence length="163" mass="17930">MRPLSGHAPSPSRRREQANRTVARISCGSGAARRDRTISNSGHTFKAAGKLHAQNGWRLPAQHVWWSPCSFPYAHGSRVTGHNVCSTDIRACCGYVVLRTCTLAVAQTHKAPKDVMVAQSPYSDNVHVTVSDQQTPTFEYRRQKCTLSLAASVSRPTRSPGRF</sequence>
<name>N1PMG8_DOTSN</name>
<protein>
    <submittedName>
        <fullName evidence="2">Uncharacterized protein</fullName>
    </submittedName>
</protein>
<gene>
    <name evidence="2" type="ORF">DOTSEDRAFT_71795</name>
</gene>
<reference evidence="2 3" key="2">
    <citation type="journal article" date="2012" name="PLoS Pathog.">
        <title>Diverse lifestyles and strategies of plant pathogenesis encoded in the genomes of eighteen Dothideomycetes fungi.</title>
        <authorList>
            <person name="Ohm R.A."/>
            <person name="Feau N."/>
            <person name="Henrissat B."/>
            <person name="Schoch C.L."/>
            <person name="Horwitz B.A."/>
            <person name="Barry K.W."/>
            <person name="Condon B.J."/>
            <person name="Copeland A.C."/>
            <person name="Dhillon B."/>
            <person name="Glaser F."/>
            <person name="Hesse C.N."/>
            <person name="Kosti I."/>
            <person name="LaButti K."/>
            <person name="Lindquist E.A."/>
            <person name="Lucas S."/>
            <person name="Salamov A.A."/>
            <person name="Bradshaw R.E."/>
            <person name="Ciuffetti L."/>
            <person name="Hamelin R.C."/>
            <person name="Kema G.H.J."/>
            <person name="Lawrence C."/>
            <person name="Scott J.A."/>
            <person name="Spatafora J.W."/>
            <person name="Turgeon B.G."/>
            <person name="de Wit P.J.G.M."/>
            <person name="Zhong S."/>
            <person name="Goodwin S.B."/>
            <person name="Grigoriev I.V."/>
        </authorList>
    </citation>
    <scope>NUCLEOTIDE SEQUENCE [LARGE SCALE GENOMIC DNA]</scope>
    <source>
        <strain evidence="3">NZE10 / CBS 128990</strain>
    </source>
</reference>
<evidence type="ECO:0000313" key="2">
    <source>
        <dbReference type="EMBL" id="EME44113.1"/>
    </source>
</evidence>
<accession>N1PMG8</accession>
<dbReference type="EMBL" id="KB446539">
    <property type="protein sequence ID" value="EME44113.1"/>
    <property type="molecule type" value="Genomic_DNA"/>
</dbReference>
<organism evidence="2 3">
    <name type="scientific">Dothistroma septosporum (strain NZE10 / CBS 128990)</name>
    <name type="common">Red band needle blight fungus</name>
    <name type="synonym">Mycosphaerella pini</name>
    <dbReference type="NCBI Taxonomy" id="675120"/>
    <lineage>
        <taxon>Eukaryota</taxon>
        <taxon>Fungi</taxon>
        <taxon>Dikarya</taxon>
        <taxon>Ascomycota</taxon>
        <taxon>Pezizomycotina</taxon>
        <taxon>Dothideomycetes</taxon>
        <taxon>Dothideomycetidae</taxon>
        <taxon>Mycosphaerellales</taxon>
        <taxon>Mycosphaerellaceae</taxon>
        <taxon>Dothistroma</taxon>
    </lineage>
</organism>
<proteinExistence type="predicted"/>
<dbReference type="Proteomes" id="UP000016933">
    <property type="component" value="Unassembled WGS sequence"/>
</dbReference>
<dbReference type="HOGENOM" id="CLU_1627000_0_0_1"/>
<evidence type="ECO:0000256" key="1">
    <source>
        <dbReference type="SAM" id="MobiDB-lite"/>
    </source>
</evidence>